<sequence length="89" mass="10155">WVAINSIHSFTYITFFGIHMTSKPKKMRGGHGEHMEFGDHDNDTIGDGFKTANRYNGSIHVSGTGKEDNYLLKTFKLMLSNYVYTNIYS</sequence>
<accession>A0A8D9HE03</accession>
<dbReference type="AlphaFoldDB" id="A0A8D9HE03"/>
<dbReference type="Gramene" id="A02p50730.2_BraZ1">
    <property type="protein sequence ID" value="A02p50730.2_BraZ1.CDS.1"/>
    <property type="gene ID" value="A02g50730.2_BraZ1"/>
</dbReference>
<dbReference type="Proteomes" id="UP000694005">
    <property type="component" value="Chromosome A02"/>
</dbReference>
<evidence type="ECO:0000313" key="2">
    <source>
        <dbReference type="Proteomes" id="UP000694005"/>
    </source>
</evidence>
<reference evidence="1 2" key="1">
    <citation type="submission" date="2021-07" db="EMBL/GenBank/DDBJ databases">
        <authorList>
            <consortium name="Genoscope - CEA"/>
            <person name="William W."/>
        </authorList>
    </citation>
    <scope>NUCLEOTIDE SEQUENCE [LARGE SCALE GENOMIC DNA]</scope>
</reference>
<evidence type="ECO:0000313" key="1">
    <source>
        <dbReference type="EMBL" id="CAG7896121.1"/>
    </source>
</evidence>
<gene>
    <name evidence="1" type="ORF">BRAPAZ1V2_A02P50730.2</name>
</gene>
<dbReference type="EMBL" id="LS974618">
    <property type="protein sequence ID" value="CAG7896121.1"/>
    <property type="molecule type" value="Genomic_DNA"/>
</dbReference>
<feature type="non-terminal residue" evidence="1">
    <location>
        <position position="1"/>
    </location>
</feature>
<protein>
    <submittedName>
        <fullName evidence="1">Uncharacterized protein</fullName>
    </submittedName>
</protein>
<name>A0A8D9HE03_BRACM</name>
<proteinExistence type="predicted"/>
<organism evidence="1 2">
    <name type="scientific">Brassica campestris</name>
    <name type="common">Field mustard</name>
    <dbReference type="NCBI Taxonomy" id="3711"/>
    <lineage>
        <taxon>Eukaryota</taxon>
        <taxon>Viridiplantae</taxon>
        <taxon>Streptophyta</taxon>
        <taxon>Embryophyta</taxon>
        <taxon>Tracheophyta</taxon>
        <taxon>Spermatophyta</taxon>
        <taxon>Magnoliopsida</taxon>
        <taxon>eudicotyledons</taxon>
        <taxon>Gunneridae</taxon>
        <taxon>Pentapetalae</taxon>
        <taxon>rosids</taxon>
        <taxon>malvids</taxon>
        <taxon>Brassicales</taxon>
        <taxon>Brassicaceae</taxon>
        <taxon>Brassiceae</taxon>
        <taxon>Brassica</taxon>
    </lineage>
</organism>